<dbReference type="STRING" id="706587.Desti_1412"/>
<dbReference type="Pfam" id="PF13484">
    <property type="entry name" value="Fer4_16"/>
    <property type="match status" value="1"/>
</dbReference>
<evidence type="ECO:0000313" key="13">
    <source>
        <dbReference type="Proteomes" id="UP000006055"/>
    </source>
</evidence>
<dbReference type="PANTHER" id="PTHR42827:SF1">
    <property type="entry name" value="IRON-SULFUR CLUSTER-BINDING PROTEIN"/>
    <property type="match status" value="1"/>
</dbReference>
<dbReference type="InterPro" id="IPR017900">
    <property type="entry name" value="4Fe4S_Fe_S_CS"/>
</dbReference>
<dbReference type="GO" id="GO:0051539">
    <property type="term" value="F:4 iron, 4 sulfur cluster binding"/>
    <property type="evidence" value="ECO:0007669"/>
    <property type="project" value="UniProtKB-KW"/>
</dbReference>
<sequence length="471" mass="51448">MDTGDPKGHSRRDFGKIMATLFGAGAAATAGPIIGLAQAEEQIKKNREKLQVVEGSRIQIDENKFQRFSSRNIAFNVVSRELGESWYKVGYQKNLAKNLGEGRTGKALEPVGQAQARSAASLAFASTSWNVSTGAHGEGHENEGILSWSSYKMPKFITDKPPDEKNPENLTQQIKVVARLFGADLVGIAPFNPAWIYSSTQTNTYDPGEPKTKDIVIKDVPKPQGDERELVIPSDAKSVVVMAYEMNRLMVQTSPSFLSSAATNLGYGRMGVGSIFLAEFIRGLGYWAIPSKNDTGVSVPMAIEAGLGENSRMGLLITPQFGPSIRLSKVITNMPLISDKPIRFGVEEFCAACKKCARECPSKAIPTGEQAWEGPNECSLNGVKKWYSDTKKCLHFWLENGSSCSNCVAVCPFTKGPSWGHDLVHFMVDKAPLADGIWLGLDDAFGYGRRRSDKEIWEANFSSYGIDPKKG</sequence>
<dbReference type="eggNOG" id="COG1600">
    <property type="taxonomic scope" value="Bacteria"/>
</dbReference>
<keyword evidence="2" id="KW-1003">Cell membrane</keyword>
<dbReference type="Proteomes" id="UP000006055">
    <property type="component" value="Chromosome"/>
</dbReference>
<dbReference type="KEGG" id="dti:Desti_1412"/>
<dbReference type="PROSITE" id="PS51318">
    <property type="entry name" value="TAT"/>
    <property type="match status" value="1"/>
</dbReference>
<evidence type="ECO:0000256" key="3">
    <source>
        <dbReference type="ARBA" id="ARBA00022485"/>
    </source>
</evidence>
<comment type="subcellular location">
    <subcellularLocation>
        <location evidence="1">Cell membrane</location>
    </subcellularLocation>
</comment>
<dbReference type="AlphaFoldDB" id="I4C3I3"/>
<organism evidence="12 13">
    <name type="scientific">Desulfomonile tiedjei (strain ATCC 49306 / DSM 6799 / DCB-1)</name>
    <dbReference type="NCBI Taxonomy" id="706587"/>
    <lineage>
        <taxon>Bacteria</taxon>
        <taxon>Pseudomonadati</taxon>
        <taxon>Thermodesulfobacteriota</taxon>
        <taxon>Desulfomonilia</taxon>
        <taxon>Desulfomonilales</taxon>
        <taxon>Desulfomonilaceae</taxon>
        <taxon>Desulfomonile</taxon>
    </lineage>
</organism>
<dbReference type="PROSITE" id="PS51379">
    <property type="entry name" value="4FE4S_FER_2"/>
    <property type="match status" value="1"/>
</dbReference>
<dbReference type="HOGENOM" id="CLU_036586_2_0_7"/>
<evidence type="ECO:0000256" key="9">
    <source>
        <dbReference type="ARBA" id="ARBA00023136"/>
    </source>
</evidence>
<keyword evidence="6" id="KW-0677">Repeat</keyword>
<evidence type="ECO:0000256" key="7">
    <source>
        <dbReference type="ARBA" id="ARBA00023004"/>
    </source>
</evidence>
<dbReference type="InterPro" id="IPR017896">
    <property type="entry name" value="4Fe4S_Fe-S-bd"/>
</dbReference>
<evidence type="ECO:0000256" key="6">
    <source>
        <dbReference type="ARBA" id="ARBA00022737"/>
    </source>
</evidence>
<keyword evidence="8" id="KW-0411">Iron-sulfur</keyword>
<keyword evidence="7" id="KW-0408">Iron</keyword>
<keyword evidence="13" id="KW-1185">Reference proteome</keyword>
<feature type="domain" description="4Fe-4S ferredoxin-type" evidence="11">
    <location>
        <begin position="340"/>
        <end position="370"/>
    </location>
</feature>
<accession>I4C3I3</accession>
<dbReference type="PANTHER" id="PTHR42827">
    <property type="entry name" value="IRON-SULFUR CLUSTER-BINDING PROTEIN-RELATED"/>
    <property type="match status" value="1"/>
</dbReference>
<dbReference type="InterPro" id="IPR028894">
    <property type="entry name" value="RDH_dom"/>
</dbReference>
<dbReference type="InterPro" id="IPR012832">
    <property type="entry name" value="RDH"/>
</dbReference>
<evidence type="ECO:0000256" key="8">
    <source>
        <dbReference type="ARBA" id="ARBA00023014"/>
    </source>
</evidence>
<dbReference type="PROSITE" id="PS00198">
    <property type="entry name" value="4FE4S_FER_1"/>
    <property type="match status" value="1"/>
</dbReference>
<dbReference type="Pfam" id="PF13486">
    <property type="entry name" value="Dehalogenase"/>
    <property type="match status" value="1"/>
</dbReference>
<evidence type="ECO:0000313" key="12">
    <source>
        <dbReference type="EMBL" id="AFM24124.1"/>
    </source>
</evidence>
<evidence type="ECO:0000256" key="4">
    <source>
        <dbReference type="ARBA" id="ARBA00022723"/>
    </source>
</evidence>
<comment type="cofactor">
    <cofactor evidence="10">
        <name>corrinoid</name>
        <dbReference type="ChEBI" id="CHEBI:33913"/>
    </cofactor>
</comment>
<gene>
    <name evidence="12" type="ordered locus">Desti_1412</name>
</gene>
<dbReference type="NCBIfam" id="TIGR02486">
    <property type="entry name" value="RDH"/>
    <property type="match status" value="1"/>
</dbReference>
<name>I4C3I3_DESTA</name>
<protein>
    <submittedName>
        <fullName evidence="12">Reductive dehalogenase</fullName>
    </submittedName>
</protein>
<keyword evidence="3" id="KW-0004">4Fe-4S</keyword>
<dbReference type="OrthoDB" id="9815745at2"/>
<keyword evidence="5" id="KW-0732">Signal</keyword>
<keyword evidence="4" id="KW-0479">Metal-binding</keyword>
<evidence type="ECO:0000259" key="11">
    <source>
        <dbReference type="PROSITE" id="PS51379"/>
    </source>
</evidence>
<dbReference type="GO" id="GO:0046872">
    <property type="term" value="F:metal ion binding"/>
    <property type="evidence" value="ECO:0007669"/>
    <property type="project" value="UniProtKB-KW"/>
</dbReference>
<dbReference type="GO" id="GO:0005886">
    <property type="term" value="C:plasma membrane"/>
    <property type="evidence" value="ECO:0007669"/>
    <property type="project" value="UniProtKB-SubCell"/>
</dbReference>
<evidence type="ECO:0000256" key="10">
    <source>
        <dbReference type="ARBA" id="ARBA00029374"/>
    </source>
</evidence>
<evidence type="ECO:0000256" key="5">
    <source>
        <dbReference type="ARBA" id="ARBA00022729"/>
    </source>
</evidence>
<evidence type="ECO:0000256" key="2">
    <source>
        <dbReference type="ARBA" id="ARBA00022475"/>
    </source>
</evidence>
<dbReference type="Gene3D" id="3.30.70.20">
    <property type="match status" value="1"/>
</dbReference>
<keyword evidence="9" id="KW-0472">Membrane</keyword>
<evidence type="ECO:0000256" key="1">
    <source>
        <dbReference type="ARBA" id="ARBA00004236"/>
    </source>
</evidence>
<dbReference type="SUPFAM" id="SSF54862">
    <property type="entry name" value="4Fe-4S ferredoxins"/>
    <property type="match status" value="1"/>
</dbReference>
<dbReference type="InterPro" id="IPR006311">
    <property type="entry name" value="TAT_signal"/>
</dbReference>
<proteinExistence type="predicted"/>
<dbReference type="EMBL" id="CP003360">
    <property type="protein sequence ID" value="AFM24124.1"/>
    <property type="molecule type" value="Genomic_DNA"/>
</dbReference>
<dbReference type="RefSeq" id="WP_014809274.1">
    <property type="nucleotide sequence ID" value="NC_018025.1"/>
</dbReference>
<reference evidence="13" key="1">
    <citation type="submission" date="2012-06" db="EMBL/GenBank/DDBJ databases">
        <title>Complete sequence of chromosome of Desulfomonile tiedjei DSM 6799.</title>
        <authorList>
            <person name="Lucas S."/>
            <person name="Copeland A."/>
            <person name="Lapidus A."/>
            <person name="Glavina del Rio T."/>
            <person name="Dalin E."/>
            <person name="Tice H."/>
            <person name="Bruce D."/>
            <person name="Goodwin L."/>
            <person name="Pitluck S."/>
            <person name="Peters L."/>
            <person name="Ovchinnikova G."/>
            <person name="Zeytun A."/>
            <person name="Lu M."/>
            <person name="Kyrpides N."/>
            <person name="Mavromatis K."/>
            <person name="Ivanova N."/>
            <person name="Brettin T."/>
            <person name="Detter J.C."/>
            <person name="Han C."/>
            <person name="Larimer F."/>
            <person name="Land M."/>
            <person name="Hauser L."/>
            <person name="Markowitz V."/>
            <person name="Cheng J.-F."/>
            <person name="Hugenholtz P."/>
            <person name="Woyke T."/>
            <person name="Wu D."/>
            <person name="Spring S."/>
            <person name="Schroeder M."/>
            <person name="Brambilla E."/>
            <person name="Klenk H.-P."/>
            <person name="Eisen J.A."/>
        </authorList>
    </citation>
    <scope>NUCLEOTIDE SEQUENCE [LARGE SCALE GENOMIC DNA]</scope>
    <source>
        <strain evidence="13">ATCC 49306 / DSM 6799 / DCB-1</strain>
    </source>
</reference>